<organism evidence="3">
    <name type="scientific">Drosophila sechellia</name>
    <name type="common">Fruit fly</name>
    <dbReference type="NCBI Taxonomy" id="7238"/>
    <lineage>
        <taxon>Eukaryota</taxon>
        <taxon>Metazoa</taxon>
        <taxon>Ecdysozoa</taxon>
        <taxon>Arthropoda</taxon>
        <taxon>Hexapoda</taxon>
        <taxon>Insecta</taxon>
        <taxon>Pterygota</taxon>
        <taxon>Neoptera</taxon>
        <taxon>Endopterygota</taxon>
        <taxon>Diptera</taxon>
        <taxon>Brachycera</taxon>
        <taxon>Muscomorpha</taxon>
        <taxon>Ephydroidea</taxon>
        <taxon>Drosophilidae</taxon>
        <taxon>Drosophila</taxon>
        <taxon>Sophophora</taxon>
    </lineage>
</organism>
<feature type="region of interest" description="Disordered" evidence="1">
    <location>
        <begin position="1"/>
        <end position="51"/>
    </location>
</feature>
<evidence type="ECO:0000256" key="1">
    <source>
        <dbReference type="SAM" id="MobiDB-lite"/>
    </source>
</evidence>
<reference evidence="2 3" key="1">
    <citation type="journal article" date="2007" name="Nature">
        <title>Evolution of genes and genomes on the Drosophila phylogeny.</title>
        <authorList>
            <consortium name="Drosophila 12 Genomes Consortium"/>
            <person name="Clark A.G."/>
            <person name="Eisen M.B."/>
            <person name="Smith D.R."/>
            <person name="Bergman C.M."/>
            <person name="Oliver B."/>
            <person name="Markow T.A."/>
            <person name="Kaufman T.C."/>
            <person name="Kellis M."/>
            <person name="Gelbart W."/>
            <person name="Iyer V.N."/>
            <person name="Pollard D.A."/>
            <person name="Sackton T.B."/>
            <person name="Larracuente A.M."/>
            <person name="Singh N.D."/>
            <person name="Abad J.P."/>
            <person name="Abt D.N."/>
            <person name="Adryan B."/>
            <person name="Aguade M."/>
            <person name="Akashi H."/>
            <person name="Anderson W.W."/>
            <person name="Aquadro C.F."/>
            <person name="Ardell D.H."/>
            <person name="Arguello R."/>
            <person name="Artieri C.G."/>
            <person name="Barbash D.A."/>
            <person name="Barker D."/>
            <person name="Barsanti P."/>
            <person name="Batterham P."/>
            <person name="Batzoglou S."/>
            <person name="Begun D."/>
            <person name="Bhutkar A."/>
            <person name="Blanco E."/>
            <person name="Bosak S.A."/>
            <person name="Bradley R.K."/>
            <person name="Brand A.D."/>
            <person name="Brent M.R."/>
            <person name="Brooks A.N."/>
            <person name="Brown R.H."/>
            <person name="Butlin R.K."/>
            <person name="Caggese C."/>
            <person name="Calvi B.R."/>
            <person name="Bernardo de Carvalho A."/>
            <person name="Caspi A."/>
            <person name="Castrezana S."/>
            <person name="Celniker S.E."/>
            <person name="Chang J.L."/>
            <person name="Chapple C."/>
            <person name="Chatterji S."/>
            <person name="Chinwalla A."/>
            <person name="Civetta A."/>
            <person name="Clifton S.W."/>
            <person name="Comeron J.M."/>
            <person name="Costello J.C."/>
            <person name="Coyne J.A."/>
            <person name="Daub J."/>
            <person name="David R.G."/>
            <person name="Delcher A.L."/>
            <person name="Delehaunty K."/>
            <person name="Do C.B."/>
            <person name="Ebling H."/>
            <person name="Edwards K."/>
            <person name="Eickbush T."/>
            <person name="Evans J.D."/>
            <person name="Filipski A."/>
            <person name="Findeiss S."/>
            <person name="Freyhult E."/>
            <person name="Fulton L."/>
            <person name="Fulton R."/>
            <person name="Garcia A.C."/>
            <person name="Gardiner A."/>
            <person name="Garfield D.A."/>
            <person name="Garvin B.E."/>
            <person name="Gibson G."/>
            <person name="Gilbert D."/>
            <person name="Gnerre S."/>
            <person name="Godfrey J."/>
            <person name="Good R."/>
            <person name="Gotea V."/>
            <person name="Gravely B."/>
            <person name="Greenberg A.J."/>
            <person name="Griffiths-Jones S."/>
            <person name="Gross S."/>
            <person name="Guigo R."/>
            <person name="Gustafson E.A."/>
            <person name="Haerty W."/>
            <person name="Hahn M.W."/>
            <person name="Halligan D.L."/>
            <person name="Halpern A.L."/>
            <person name="Halter G.M."/>
            <person name="Han M.V."/>
            <person name="Heger A."/>
            <person name="Hillier L."/>
            <person name="Hinrichs A.S."/>
            <person name="Holmes I."/>
            <person name="Hoskins R.A."/>
            <person name="Hubisz M.J."/>
            <person name="Hultmark D."/>
            <person name="Huntley M.A."/>
            <person name="Jaffe D.B."/>
            <person name="Jagadeeshan S."/>
            <person name="Jeck W.R."/>
            <person name="Johnson J."/>
            <person name="Jones C.D."/>
            <person name="Jordan W.C."/>
            <person name="Karpen G.H."/>
            <person name="Kataoka E."/>
            <person name="Keightley P.D."/>
            <person name="Kheradpour P."/>
            <person name="Kirkness E.F."/>
            <person name="Koerich L.B."/>
            <person name="Kristiansen K."/>
            <person name="Kudrna D."/>
            <person name="Kulathinal R.J."/>
            <person name="Kumar S."/>
            <person name="Kwok R."/>
            <person name="Lander E."/>
            <person name="Langley C.H."/>
            <person name="Lapoint R."/>
            <person name="Lazzaro B.P."/>
            <person name="Lee S.J."/>
            <person name="Levesque L."/>
            <person name="Li R."/>
            <person name="Lin C.F."/>
            <person name="Lin M.F."/>
            <person name="Lindblad-Toh K."/>
            <person name="Llopart A."/>
            <person name="Long M."/>
            <person name="Low L."/>
            <person name="Lozovsky E."/>
            <person name="Lu J."/>
            <person name="Luo M."/>
            <person name="Machado C.A."/>
            <person name="Makalowski W."/>
            <person name="Marzo M."/>
            <person name="Matsuda M."/>
            <person name="Matzkin L."/>
            <person name="McAllister B."/>
            <person name="McBride C.S."/>
            <person name="McKernan B."/>
            <person name="McKernan K."/>
            <person name="Mendez-Lago M."/>
            <person name="Minx P."/>
            <person name="Mollenhauer M.U."/>
            <person name="Montooth K."/>
            <person name="Mount S.M."/>
            <person name="Mu X."/>
            <person name="Myers E."/>
            <person name="Negre B."/>
            <person name="Newfeld S."/>
            <person name="Nielsen R."/>
            <person name="Noor M.A."/>
            <person name="O'Grady P."/>
            <person name="Pachter L."/>
            <person name="Papaceit M."/>
            <person name="Parisi M.J."/>
            <person name="Parisi M."/>
            <person name="Parts L."/>
            <person name="Pedersen J.S."/>
            <person name="Pesole G."/>
            <person name="Phillippy A.M."/>
            <person name="Ponting C.P."/>
            <person name="Pop M."/>
            <person name="Porcelli D."/>
            <person name="Powell J.R."/>
            <person name="Prohaska S."/>
            <person name="Pruitt K."/>
            <person name="Puig M."/>
            <person name="Quesneville H."/>
            <person name="Ram K.R."/>
            <person name="Rand D."/>
            <person name="Rasmussen M.D."/>
            <person name="Reed L.K."/>
            <person name="Reenan R."/>
            <person name="Reily A."/>
            <person name="Remington K.A."/>
            <person name="Rieger T.T."/>
            <person name="Ritchie M.G."/>
            <person name="Robin C."/>
            <person name="Rogers Y.H."/>
            <person name="Rohde C."/>
            <person name="Rozas J."/>
            <person name="Rubenfield M.J."/>
            <person name="Ruiz A."/>
            <person name="Russo S."/>
            <person name="Salzberg S.L."/>
            <person name="Sanchez-Gracia A."/>
            <person name="Saranga D.J."/>
            <person name="Sato H."/>
            <person name="Schaeffer S.W."/>
            <person name="Schatz M.C."/>
            <person name="Schlenke T."/>
            <person name="Schwartz R."/>
            <person name="Segarra C."/>
            <person name="Singh R.S."/>
            <person name="Sirot L."/>
            <person name="Sirota M."/>
            <person name="Sisneros N.B."/>
            <person name="Smith C.D."/>
            <person name="Smith T.F."/>
            <person name="Spieth J."/>
            <person name="Stage D.E."/>
            <person name="Stark A."/>
            <person name="Stephan W."/>
            <person name="Strausberg R.L."/>
            <person name="Strempel S."/>
            <person name="Sturgill D."/>
            <person name="Sutton G."/>
            <person name="Sutton G.G."/>
            <person name="Tao W."/>
            <person name="Teichmann S."/>
            <person name="Tobari Y.N."/>
            <person name="Tomimura Y."/>
            <person name="Tsolas J.M."/>
            <person name="Valente V.L."/>
            <person name="Venter E."/>
            <person name="Venter J.C."/>
            <person name="Vicario S."/>
            <person name="Vieira F.G."/>
            <person name="Vilella A.J."/>
            <person name="Villasante A."/>
            <person name="Walenz B."/>
            <person name="Wang J."/>
            <person name="Wasserman M."/>
            <person name="Watts T."/>
            <person name="Wilson D."/>
            <person name="Wilson R.K."/>
            <person name="Wing R.A."/>
            <person name="Wolfner M.F."/>
            <person name="Wong A."/>
            <person name="Wong G.K."/>
            <person name="Wu C.I."/>
            <person name="Wu G."/>
            <person name="Yamamoto D."/>
            <person name="Yang H.P."/>
            <person name="Yang S.P."/>
            <person name="Yorke J.A."/>
            <person name="Yoshida K."/>
            <person name="Zdobnov E."/>
            <person name="Zhang P."/>
            <person name="Zhang Y."/>
            <person name="Zimin A.V."/>
            <person name="Baldwin J."/>
            <person name="Abdouelleil A."/>
            <person name="Abdulkadir J."/>
            <person name="Abebe A."/>
            <person name="Abera B."/>
            <person name="Abreu J."/>
            <person name="Acer S.C."/>
            <person name="Aftuck L."/>
            <person name="Alexander A."/>
            <person name="An P."/>
            <person name="Anderson E."/>
            <person name="Anderson S."/>
            <person name="Arachi H."/>
            <person name="Azer M."/>
            <person name="Bachantsang P."/>
            <person name="Barry A."/>
            <person name="Bayul T."/>
            <person name="Berlin A."/>
            <person name="Bessette D."/>
            <person name="Bloom T."/>
            <person name="Blye J."/>
            <person name="Boguslavskiy L."/>
            <person name="Bonnet C."/>
            <person name="Boukhgalter B."/>
            <person name="Bourzgui I."/>
            <person name="Brown A."/>
            <person name="Cahill P."/>
            <person name="Channer S."/>
            <person name="Cheshatsang Y."/>
            <person name="Chuda L."/>
            <person name="Citroen M."/>
            <person name="Collymore A."/>
            <person name="Cooke P."/>
            <person name="Costello M."/>
            <person name="D'Aco K."/>
            <person name="Daza R."/>
            <person name="De Haan G."/>
            <person name="DeGray S."/>
            <person name="DeMaso C."/>
            <person name="Dhargay N."/>
            <person name="Dooley K."/>
            <person name="Dooley E."/>
            <person name="Doricent M."/>
            <person name="Dorje P."/>
            <person name="Dorjee K."/>
            <person name="Dupes A."/>
            <person name="Elong R."/>
            <person name="Falk J."/>
            <person name="Farina A."/>
            <person name="Faro S."/>
            <person name="Ferguson D."/>
            <person name="Fisher S."/>
            <person name="Foley C.D."/>
            <person name="Franke A."/>
            <person name="Friedrich D."/>
            <person name="Gadbois L."/>
            <person name="Gearin G."/>
            <person name="Gearin C.R."/>
            <person name="Giannoukos G."/>
            <person name="Goode T."/>
            <person name="Graham J."/>
            <person name="Grandbois E."/>
            <person name="Grewal S."/>
            <person name="Gyaltsen K."/>
            <person name="Hafez N."/>
            <person name="Hagos B."/>
            <person name="Hall J."/>
            <person name="Henson C."/>
            <person name="Hollinger A."/>
            <person name="Honan T."/>
            <person name="Huard M.D."/>
            <person name="Hughes L."/>
            <person name="Hurhula B."/>
            <person name="Husby M.E."/>
            <person name="Kamat A."/>
            <person name="Kanga B."/>
            <person name="Kashin S."/>
            <person name="Khazanovich D."/>
            <person name="Kisner P."/>
            <person name="Lance K."/>
            <person name="Lara M."/>
            <person name="Lee W."/>
            <person name="Lennon N."/>
            <person name="Letendre F."/>
            <person name="LeVine R."/>
            <person name="Lipovsky A."/>
            <person name="Liu X."/>
            <person name="Liu J."/>
            <person name="Liu S."/>
            <person name="Lokyitsang T."/>
            <person name="Lokyitsang Y."/>
            <person name="Lubonja R."/>
            <person name="Lui A."/>
            <person name="MacDonald P."/>
            <person name="Magnisalis V."/>
            <person name="Maru K."/>
            <person name="Matthews C."/>
            <person name="McCusker W."/>
            <person name="McDonough S."/>
            <person name="Mehta T."/>
            <person name="Meldrim J."/>
            <person name="Meneus L."/>
            <person name="Mihai O."/>
            <person name="Mihalev A."/>
            <person name="Mihova T."/>
            <person name="Mittelman R."/>
            <person name="Mlenga V."/>
            <person name="Montmayeur A."/>
            <person name="Mulrain L."/>
            <person name="Navidi A."/>
            <person name="Naylor J."/>
            <person name="Negash T."/>
            <person name="Nguyen T."/>
            <person name="Nguyen N."/>
            <person name="Nicol R."/>
            <person name="Norbu C."/>
            <person name="Norbu N."/>
            <person name="Novod N."/>
            <person name="O'Neill B."/>
            <person name="Osman S."/>
            <person name="Markiewicz E."/>
            <person name="Oyono O.L."/>
            <person name="Patti C."/>
            <person name="Phunkhang P."/>
            <person name="Pierre F."/>
            <person name="Priest M."/>
            <person name="Raghuraman S."/>
            <person name="Rege F."/>
            <person name="Reyes R."/>
            <person name="Rise C."/>
            <person name="Rogov P."/>
            <person name="Ross K."/>
            <person name="Ryan E."/>
            <person name="Settipalli S."/>
            <person name="Shea T."/>
            <person name="Sherpa N."/>
            <person name="Shi L."/>
            <person name="Shih D."/>
            <person name="Sparrow T."/>
            <person name="Spaulding J."/>
            <person name="Stalker J."/>
            <person name="Stange-Thomann N."/>
            <person name="Stavropoulos S."/>
            <person name="Stone C."/>
            <person name="Strader C."/>
            <person name="Tesfaye S."/>
            <person name="Thomson T."/>
            <person name="Thoulutsang Y."/>
            <person name="Thoulutsang D."/>
            <person name="Topham K."/>
            <person name="Topping I."/>
            <person name="Tsamla T."/>
            <person name="Vassiliev H."/>
            <person name="Vo A."/>
            <person name="Wangchuk T."/>
            <person name="Wangdi T."/>
            <person name="Weiand M."/>
            <person name="Wilkinson J."/>
            <person name="Wilson A."/>
            <person name="Yadav S."/>
            <person name="Young G."/>
            <person name="Yu Q."/>
            <person name="Zembek L."/>
            <person name="Zhong D."/>
            <person name="Zimmer A."/>
            <person name="Zwirko Z."/>
            <person name="Jaffe D.B."/>
            <person name="Alvarez P."/>
            <person name="Brockman W."/>
            <person name="Butler J."/>
            <person name="Chin C."/>
            <person name="Gnerre S."/>
            <person name="Grabherr M."/>
            <person name="Kleber M."/>
            <person name="Mauceli E."/>
            <person name="MacCallum I."/>
        </authorList>
    </citation>
    <scope>NUCLEOTIDE SEQUENCE [LARGE SCALE GENOMIC DNA]</scope>
    <source>
        <strain evidence="3">Rob3c / Tucson 14021-0248.25</strain>
    </source>
</reference>
<evidence type="ECO:0000313" key="2">
    <source>
        <dbReference type="EMBL" id="EDW44211.1"/>
    </source>
</evidence>
<name>B4IA98_DROSE</name>
<feature type="compositionally biased region" description="Polar residues" evidence="1">
    <location>
        <begin position="41"/>
        <end position="51"/>
    </location>
</feature>
<evidence type="ECO:0000313" key="3">
    <source>
        <dbReference type="Proteomes" id="UP000001292"/>
    </source>
</evidence>
<dbReference type="EMBL" id="CH480826">
    <property type="protein sequence ID" value="EDW44211.1"/>
    <property type="molecule type" value="Genomic_DNA"/>
</dbReference>
<feature type="compositionally biased region" description="Basic and acidic residues" evidence="1">
    <location>
        <begin position="8"/>
        <end position="37"/>
    </location>
</feature>
<keyword evidence="3" id="KW-1185">Reference proteome</keyword>
<accession>B4IA98</accession>
<sequence>MRSGVILERIESGPQRDWKAEDDVERSRSRRDPEGQDVHSVISSDMPSPGG</sequence>
<protein>
    <submittedName>
        <fullName evidence="2">GM22288</fullName>
    </submittedName>
</protein>
<dbReference type="HOGENOM" id="CLU_3108638_0_0_1"/>
<dbReference type="AlphaFoldDB" id="B4IA98"/>
<proteinExistence type="predicted"/>
<gene>
    <name evidence="2" type="primary">Dsec\GM22288</name>
    <name evidence="2" type="ORF">Dsec_GM22288</name>
</gene>
<dbReference type="Proteomes" id="UP000001292">
    <property type="component" value="Unassembled WGS sequence"/>
</dbReference>